<dbReference type="CDD" id="cd00448">
    <property type="entry name" value="YjgF_YER057c_UK114_family"/>
    <property type="match status" value="1"/>
</dbReference>
<name>A0AAN6I257_9ASCO</name>
<dbReference type="PANTHER" id="PTHR11803:SF58">
    <property type="entry name" value="PROTEIN HMF1-RELATED"/>
    <property type="match status" value="1"/>
</dbReference>
<comment type="similarity">
    <text evidence="1">Belongs to the RutC family.</text>
</comment>
<dbReference type="Pfam" id="PF01042">
    <property type="entry name" value="Ribonuc_L-PSP"/>
    <property type="match status" value="1"/>
</dbReference>
<protein>
    <recommendedName>
        <fullName evidence="6">YjgF-like protein</fullName>
    </recommendedName>
</protein>
<dbReference type="SUPFAM" id="SSF55298">
    <property type="entry name" value="YjgF-like"/>
    <property type="match status" value="1"/>
</dbReference>
<organism evidence="2 5">
    <name type="scientific">Ogataea haglerorum</name>
    <dbReference type="NCBI Taxonomy" id="1937702"/>
    <lineage>
        <taxon>Eukaryota</taxon>
        <taxon>Fungi</taxon>
        <taxon>Dikarya</taxon>
        <taxon>Ascomycota</taxon>
        <taxon>Saccharomycotina</taxon>
        <taxon>Pichiomycetes</taxon>
        <taxon>Pichiales</taxon>
        <taxon>Pichiaceae</taxon>
        <taxon>Ogataea</taxon>
    </lineage>
</organism>
<dbReference type="InterPro" id="IPR006175">
    <property type="entry name" value="YjgF/YER057c/UK114"/>
</dbReference>
<accession>A0AAN6I257</accession>
<dbReference type="Proteomes" id="UP000697297">
    <property type="component" value="Unassembled WGS sequence"/>
</dbReference>
<dbReference type="EMBL" id="JAHLUN010000001">
    <property type="protein sequence ID" value="KAG7768747.1"/>
    <property type="molecule type" value="Genomic_DNA"/>
</dbReference>
<dbReference type="InterPro" id="IPR035959">
    <property type="entry name" value="RutC-like_sf"/>
</dbReference>
<evidence type="ECO:0000313" key="4">
    <source>
        <dbReference type="Proteomes" id="UP000697297"/>
    </source>
</evidence>
<keyword evidence="4" id="KW-1185">Reference proteome</keyword>
<proteinExistence type="inferred from homology"/>
<reference evidence="2 4" key="1">
    <citation type="journal article" date="2021" name="G3 (Bethesda)">
        <title>Genomic diversity, chromosomal rearrangements, and interspecies hybridization in the ogataea polymorpha species complex.</title>
        <authorList>
            <person name="Hanson S.J."/>
            <person name="Cinneide E.O."/>
            <person name="Salzberg L.I."/>
            <person name="Wolfe K.H."/>
            <person name="McGowan J."/>
            <person name="Fitzpatrick D.A."/>
            <person name="Matlin K."/>
        </authorList>
    </citation>
    <scope>NUCLEOTIDE SEQUENCE</scope>
    <source>
        <strain evidence="3">81-436-3</strain>
        <strain evidence="2">83-405-1</strain>
    </source>
</reference>
<sequence>MQKVTWEEVGAAPNAILSPAYKSNGHVFTSGSVGFAPDGTVPEDVAVQTKYAIEALEKVLKSSGSSLDKVLKVLLFIANPLDAPAVNAVYKEYFKHQPARSCVVVQFPDARLKVELECVAVPFISREQIVTRYTIPSKHHRIWHIPALYSRPSSVKSSTMRAMLLGW</sequence>
<dbReference type="AlphaFoldDB" id="A0AAN6I257"/>
<evidence type="ECO:0000313" key="5">
    <source>
        <dbReference type="Proteomes" id="UP000738402"/>
    </source>
</evidence>
<evidence type="ECO:0000313" key="2">
    <source>
        <dbReference type="EMBL" id="KAG7730236.1"/>
    </source>
</evidence>
<dbReference type="GO" id="GO:0005829">
    <property type="term" value="C:cytosol"/>
    <property type="evidence" value="ECO:0007669"/>
    <property type="project" value="TreeGrafter"/>
</dbReference>
<comment type="caution">
    <text evidence="2">The sequence shown here is derived from an EMBL/GenBank/DDBJ whole genome shotgun (WGS) entry which is preliminary data.</text>
</comment>
<gene>
    <name evidence="2" type="ORF">KL933_000031</name>
    <name evidence="3" type="ORF">KL946_000030</name>
</gene>
<evidence type="ECO:0000256" key="1">
    <source>
        <dbReference type="ARBA" id="ARBA00010552"/>
    </source>
</evidence>
<dbReference type="GO" id="GO:0019239">
    <property type="term" value="F:deaminase activity"/>
    <property type="evidence" value="ECO:0007669"/>
    <property type="project" value="TreeGrafter"/>
</dbReference>
<dbReference type="PANTHER" id="PTHR11803">
    <property type="entry name" value="2-IMINOBUTANOATE/2-IMINOPROPANOATE DEAMINASE RIDA"/>
    <property type="match status" value="1"/>
</dbReference>
<evidence type="ECO:0000313" key="3">
    <source>
        <dbReference type="EMBL" id="KAG7768747.1"/>
    </source>
</evidence>
<dbReference type="Gene3D" id="3.30.1330.40">
    <property type="entry name" value="RutC-like"/>
    <property type="match status" value="1"/>
</dbReference>
<dbReference type="EMBL" id="JAHLUH010000001">
    <property type="protein sequence ID" value="KAG7730236.1"/>
    <property type="molecule type" value="Genomic_DNA"/>
</dbReference>
<evidence type="ECO:0008006" key="6">
    <source>
        <dbReference type="Google" id="ProtNLM"/>
    </source>
</evidence>
<dbReference type="Proteomes" id="UP000738402">
    <property type="component" value="Unassembled WGS sequence"/>
</dbReference>